<name>A0A7C4FCL4_THEPE</name>
<dbReference type="AlphaFoldDB" id="A0A7C4FCL4"/>
<organism evidence="1">
    <name type="scientific">Thermofilum pendens</name>
    <dbReference type="NCBI Taxonomy" id="2269"/>
    <lineage>
        <taxon>Archaea</taxon>
        <taxon>Thermoproteota</taxon>
        <taxon>Thermoprotei</taxon>
        <taxon>Thermofilales</taxon>
        <taxon>Thermofilaceae</taxon>
        <taxon>Thermofilum</taxon>
    </lineage>
</organism>
<protein>
    <submittedName>
        <fullName evidence="1">Uncharacterized protein</fullName>
    </submittedName>
</protein>
<dbReference type="EMBL" id="DTFI01000087">
    <property type="protein sequence ID" value="HGI43465.1"/>
    <property type="molecule type" value="Genomic_DNA"/>
</dbReference>
<evidence type="ECO:0000313" key="1">
    <source>
        <dbReference type="EMBL" id="HGI43465.1"/>
    </source>
</evidence>
<reference evidence="1" key="1">
    <citation type="journal article" date="2020" name="mSystems">
        <title>Genome- and Community-Level Interaction Insights into Carbon Utilization and Element Cycling Functions of Hydrothermarchaeota in Hydrothermal Sediment.</title>
        <authorList>
            <person name="Zhou Z."/>
            <person name="Liu Y."/>
            <person name="Xu W."/>
            <person name="Pan J."/>
            <person name="Luo Z.H."/>
            <person name="Li M."/>
        </authorList>
    </citation>
    <scope>NUCLEOTIDE SEQUENCE [LARGE SCALE GENOMIC DNA]</scope>
    <source>
        <strain evidence="1">SpSt-735</strain>
    </source>
</reference>
<accession>A0A7C4FCL4</accession>
<sequence length="91" mass="10022">MLVAVVREVMGRAPLGLTREVLHKRVGELARCPVPKRAQHMPLPIAATLGIQLPAESVLELMEVLRQLELLEELYLLVERVEEGGIAGTGF</sequence>
<proteinExistence type="predicted"/>
<gene>
    <name evidence="1" type="ORF">ENV17_03655</name>
</gene>
<comment type="caution">
    <text evidence="1">The sequence shown here is derived from an EMBL/GenBank/DDBJ whole genome shotgun (WGS) entry which is preliminary data.</text>
</comment>